<feature type="transmembrane region" description="Helical" evidence="11">
    <location>
        <begin position="863"/>
        <end position="883"/>
    </location>
</feature>
<feature type="transmembrane region" description="Helical" evidence="11">
    <location>
        <begin position="293"/>
        <end position="317"/>
    </location>
</feature>
<keyword evidence="8 11" id="KW-1133">Transmembrane helix</keyword>
<evidence type="ECO:0000256" key="10">
    <source>
        <dbReference type="SAM" id="MobiDB-lite"/>
    </source>
</evidence>
<feature type="transmembrane region" description="Helical" evidence="11">
    <location>
        <begin position="32"/>
        <end position="54"/>
    </location>
</feature>
<feature type="transmembrane region" description="Helical" evidence="11">
    <location>
        <begin position="329"/>
        <end position="346"/>
    </location>
</feature>
<evidence type="ECO:0000256" key="5">
    <source>
        <dbReference type="ARBA" id="ARBA00022737"/>
    </source>
</evidence>
<dbReference type="Proteomes" id="UP000558164">
    <property type="component" value="Unassembled WGS sequence"/>
</dbReference>
<dbReference type="SUPFAM" id="SSF52540">
    <property type="entry name" value="P-loop containing nucleoside triphosphate hydrolases"/>
    <property type="match status" value="2"/>
</dbReference>
<feature type="non-terminal residue" evidence="13">
    <location>
        <position position="1"/>
    </location>
</feature>
<feature type="transmembrane region" description="Helical" evidence="11">
    <location>
        <begin position="1174"/>
        <end position="1197"/>
    </location>
</feature>
<comment type="subcellular location">
    <subcellularLocation>
        <location evidence="1">Membrane</location>
        <topology evidence="1">Multi-pass membrane protein</topology>
    </subcellularLocation>
</comment>
<dbReference type="Pfam" id="PF00005">
    <property type="entry name" value="ABC_tran"/>
    <property type="match status" value="2"/>
</dbReference>
<dbReference type="GO" id="GO:0005319">
    <property type="term" value="F:lipid transporter activity"/>
    <property type="evidence" value="ECO:0007669"/>
    <property type="project" value="TreeGrafter"/>
</dbReference>
<dbReference type="FunFam" id="3.40.50.300:FF:000436">
    <property type="entry name" value="ATP binding cassette subfamily A member 9"/>
    <property type="match status" value="1"/>
</dbReference>
<dbReference type="GO" id="GO:0140359">
    <property type="term" value="F:ABC-type transporter activity"/>
    <property type="evidence" value="ECO:0007669"/>
    <property type="project" value="InterPro"/>
</dbReference>
<dbReference type="PROSITE" id="PS00211">
    <property type="entry name" value="ABC_TRANSPORTER_1"/>
    <property type="match status" value="1"/>
</dbReference>
<dbReference type="PANTHER" id="PTHR19229:SF274">
    <property type="entry name" value="ABC-TYPE ORGANIC ANION TRANSPORTER ABCA8"/>
    <property type="match status" value="1"/>
</dbReference>
<dbReference type="PROSITE" id="PS50893">
    <property type="entry name" value="ABC_TRANSPORTER_2"/>
    <property type="match status" value="2"/>
</dbReference>
<evidence type="ECO:0000256" key="9">
    <source>
        <dbReference type="ARBA" id="ARBA00023136"/>
    </source>
</evidence>
<dbReference type="EMBL" id="VXAX01004643">
    <property type="protein sequence ID" value="NXL76948.1"/>
    <property type="molecule type" value="Genomic_DNA"/>
</dbReference>
<dbReference type="Gene3D" id="3.40.50.300">
    <property type="entry name" value="P-loop containing nucleotide triphosphate hydrolases"/>
    <property type="match status" value="2"/>
</dbReference>
<dbReference type="Pfam" id="PF12698">
    <property type="entry name" value="ABC2_membrane_3"/>
    <property type="match status" value="1"/>
</dbReference>
<gene>
    <name evidence="13" type="primary">Abca9_1</name>
    <name evidence="13" type="ORF">LEPASP_R00493</name>
</gene>
<feature type="region of interest" description="Disordered" evidence="10">
    <location>
        <begin position="794"/>
        <end position="813"/>
    </location>
</feature>
<dbReference type="FunFam" id="3.40.50.300:FF:000335">
    <property type="entry name" value="ATP binding cassette subfamily A member 5"/>
    <property type="match status" value="1"/>
</dbReference>
<evidence type="ECO:0000313" key="13">
    <source>
        <dbReference type="EMBL" id="NXL76948.1"/>
    </source>
</evidence>
<feature type="transmembrane region" description="Helical" evidence="11">
    <location>
        <begin position="393"/>
        <end position="415"/>
    </location>
</feature>
<sequence length="1654" mass="186286">QRNISVFQQTKILLWKNVLIKWRMKMQSFQEWILSLLFLPLVFIVSSFMTQIHYPEVPYGHLGHLDDPAFNATGVTITFTPATATTRHIMNKVASSSVMTGIKLEEMDDERAMEKAWISNEEIIGVVFKDNFSYHLRFPTTHVGIPNEVIGYIDSCFEFSSSYCESPRYWYKGFLSLQSSIDAAIIEMVANHSVWEEMGSIAGIRMGSQSILFSISLEYSCFMMIIVMCFLPFMYFLSRNVTREKKQLKVLMKTMGLQDIAFWLSWSLLYSLYVLIFSCLLTALVLWEPFYTSSFPAVSLLLFLYGLACIHLVFMLCSLLRTSKLASSVGFLIIFIFGFLSLAVLIEDVPEPLVWFLGLMCPFAFNTGIAKIFHLEKYGIGFSFSNLMEEGYFLFSTCILLVFDSVLYMLLALYFDKILPGKYGIPDPPLFCLKGSYWMRSRRGSSRDVPRATANPEELLGGDVEPVPPEFLGKEAIRLHNIKKAYKKKDKKTEALRGLSLNIYEGQITALLGHSGAGKTTLLNVLSGLSFPSEGSATIYNYKLSEMGDREEIRGMVGICPQFNTQFEVLTVKENLKTFAEIKGIKSKEVEREVQNILELLDISNIQDTQAEKLSGGQKRKLSIGIAMLGKPQVLLLDEPTAGLDPLSRHQVWSLLREQRAGRVILFSTQFMDEADILADRKAFISHGRLKCVGSSLFLKKKWGICYHLRIHVSESCGLENLTSLVKGYIPNATFSGHTQYELRYKLPLENVHEFPDLFSALDSCSEQGIINYGVSMTTLEDVFLRLEGEATAHQEDEHDPGEEWGEAGPGCAEEARPRSLLLSDTGTASVQGLALWRQQVSAMARLHFLKLKSSVKNLRSILLLYVVFLLPLVLQLCVTAGWQSVSAWQLSPARYFLPLGRRSYLETTTLLVYNHTGTGIDDFIHVLQSQDLTVEIAKEENITEELEHNGAIKPGVLTLFSCSLKSYRFTLLCHLEAINCFPVLVNVISNALLRTLNSTRQIQVWSHPFFSLLHTGYWDYFMPIYLIYMLLLFPGFPPHFAMGYTQDCKVGARAQLRISGLFPSAYWCGQALVDIPLCWILLFSMFGLQLAMSNKISGNAGIFFLLVTGMLGYGISLVLLTYLISFNSRKGWSCNLWSFILIVVSTWLNNALQGRIVDYLDHVTTLYTLSLLVPMYPLVGLVIDFVIDSQVIFFFLFLQVFMENTETFSGASGSHVLIAVFAPYIHSVVFILLLRFLELKYGKSVLRQDPIFRISPRKESSQQHPEELEEEDEDVRAEREAVKNAVVSPSREEKSVIIVSNLCKEYKIKQAGSFFKKKEKKKTATKNLSFCIKKGEVLGLLGPNGAGKSTAVKMITGETPLTAGQVLMKRGDGGGSEPQDQGPAFLGYCPQEDPLWLDLTPQQHLRLYAAVKGLRQEDTAAAVHRIVNALQLQDYLNKKVRKLPAGITRKLCVALSLLGTPSVLLLDEPSTGMDPNGQRRVWKTIRDALESTESGAILTTHYMEEAEAVCDRVAILVAGQLRCIGSIQYLKNKFGKGYLLEIKVKDPESTDVLHAEVLKIFPGAARQERFPSLLVYKVPMKDALPLSQSFSKLEEAKRSCSLEEYSFSLNTLTQAALSCPFQVFLELSREQEKDNFDLTLDGTFDWKQLQQQD</sequence>
<name>A0A7L0VDK9_9PASE</name>
<dbReference type="InterPro" id="IPR013525">
    <property type="entry name" value="ABC2_TM"/>
</dbReference>
<feature type="transmembrane region" description="Helical" evidence="11">
    <location>
        <begin position="1018"/>
        <end position="1037"/>
    </location>
</feature>
<dbReference type="GO" id="GO:0005524">
    <property type="term" value="F:ATP binding"/>
    <property type="evidence" value="ECO:0007669"/>
    <property type="project" value="UniProtKB-KW"/>
</dbReference>
<keyword evidence="6" id="KW-0547">Nucleotide-binding</keyword>
<reference evidence="13 14" key="1">
    <citation type="submission" date="2019-09" db="EMBL/GenBank/DDBJ databases">
        <title>Bird 10,000 Genomes (B10K) Project - Family phase.</title>
        <authorList>
            <person name="Zhang G."/>
        </authorList>
    </citation>
    <scope>NUCLEOTIDE SEQUENCE [LARGE SCALE GENOMIC DNA]</scope>
    <source>
        <strain evidence="13">B10K-DU-001-35</strain>
        <tissue evidence="13">Muscle</tissue>
    </source>
</reference>
<evidence type="ECO:0000256" key="6">
    <source>
        <dbReference type="ARBA" id="ARBA00022741"/>
    </source>
</evidence>
<keyword evidence="3" id="KW-0813">Transport</keyword>
<feature type="domain" description="ABC transporter" evidence="12">
    <location>
        <begin position="477"/>
        <end position="712"/>
    </location>
</feature>
<proteinExistence type="inferred from homology"/>
<evidence type="ECO:0000259" key="12">
    <source>
        <dbReference type="PROSITE" id="PS50893"/>
    </source>
</evidence>
<dbReference type="CDD" id="cd03263">
    <property type="entry name" value="ABC_subfamily_A"/>
    <property type="match status" value="2"/>
</dbReference>
<dbReference type="OrthoDB" id="8061355at2759"/>
<feature type="domain" description="ABC transporter" evidence="12">
    <location>
        <begin position="1309"/>
        <end position="1544"/>
    </location>
</feature>
<keyword evidence="9 11" id="KW-0472">Membrane</keyword>
<keyword evidence="7" id="KW-0067">ATP-binding</keyword>
<comment type="similarity">
    <text evidence="2">Belongs to the ABC transporter superfamily. ABCA family.</text>
</comment>
<keyword evidence="4 11" id="KW-0812">Transmembrane</keyword>
<feature type="non-terminal residue" evidence="13">
    <location>
        <position position="1654"/>
    </location>
</feature>
<keyword evidence="14" id="KW-1185">Reference proteome</keyword>
<evidence type="ECO:0000256" key="7">
    <source>
        <dbReference type="ARBA" id="ARBA00022840"/>
    </source>
</evidence>
<dbReference type="PANTHER" id="PTHR19229">
    <property type="entry name" value="ATP-BINDING CASSETTE TRANSPORTER SUBFAMILY A ABCA"/>
    <property type="match status" value="1"/>
</dbReference>
<organism evidence="13 14">
    <name type="scientific">Leptocoma aspasia</name>
    <dbReference type="NCBI Taxonomy" id="2585812"/>
    <lineage>
        <taxon>Eukaryota</taxon>
        <taxon>Metazoa</taxon>
        <taxon>Chordata</taxon>
        <taxon>Craniata</taxon>
        <taxon>Vertebrata</taxon>
        <taxon>Euteleostomi</taxon>
        <taxon>Archelosauria</taxon>
        <taxon>Archosauria</taxon>
        <taxon>Dinosauria</taxon>
        <taxon>Saurischia</taxon>
        <taxon>Theropoda</taxon>
        <taxon>Coelurosauria</taxon>
        <taxon>Aves</taxon>
        <taxon>Neognathae</taxon>
        <taxon>Neoaves</taxon>
        <taxon>Telluraves</taxon>
        <taxon>Australaves</taxon>
        <taxon>Passeriformes</taxon>
        <taxon>Passeroidea</taxon>
        <taxon>Nectariniidae</taxon>
        <taxon>Leptocoma</taxon>
    </lineage>
</organism>
<evidence type="ECO:0000256" key="8">
    <source>
        <dbReference type="ARBA" id="ARBA00022989"/>
    </source>
</evidence>
<feature type="transmembrane region" description="Helical" evidence="11">
    <location>
        <begin position="217"/>
        <end position="238"/>
    </location>
</feature>
<dbReference type="GO" id="GO:0005886">
    <property type="term" value="C:plasma membrane"/>
    <property type="evidence" value="ECO:0007669"/>
    <property type="project" value="UniProtKB-ARBA"/>
</dbReference>
<evidence type="ECO:0000256" key="4">
    <source>
        <dbReference type="ARBA" id="ARBA00022692"/>
    </source>
</evidence>
<feature type="transmembrane region" description="Helical" evidence="11">
    <location>
        <begin position="1137"/>
        <end position="1153"/>
    </location>
</feature>
<dbReference type="InterPro" id="IPR027417">
    <property type="entry name" value="P-loop_NTPase"/>
</dbReference>
<keyword evidence="5" id="KW-0677">Repeat</keyword>
<evidence type="ECO:0000256" key="2">
    <source>
        <dbReference type="ARBA" id="ARBA00008869"/>
    </source>
</evidence>
<dbReference type="InterPro" id="IPR003439">
    <property type="entry name" value="ABC_transporter-like_ATP-bd"/>
</dbReference>
<evidence type="ECO:0000256" key="1">
    <source>
        <dbReference type="ARBA" id="ARBA00004141"/>
    </source>
</evidence>
<protein>
    <submittedName>
        <fullName evidence="13">ABCA9 protein</fullName>
    </submittedName>
</protein>
<dbReference type="SMART" id="SM00382">
    <property type="entry name" value="AAA"/>
    <property type="match status" value="2"/>
</dbReference>
<dbReference type="InterPro" id="IPR017871">
    <property type="entry name" value="ABC_transporter-like_CS"/>
</dbReference>
<evidence type="ECO:0000256" key="3">
    <source>
        <dbReference type="ARBA" id="ARBA00022448"/>
    </source>
</evidence>
<feature type="transmembrane region" description="Helical" evidence="11">
    <location>
        <begin position="259"/>
        <end position="287"/>
    </location>
</feature>
<comment type="caution">
    <text evidence="13">The sequence shown here is derived from an EMBL/GenBank/DDBJ whole genome shotgun (WGS) entry which is preliminary data.</text>
</comment>
<dbReference type="Pfam" id="PF23321">
    <property type="entry name" value="R1_ABCA1"/>
    <property type="match status" value="1"/>
</dbReference>
<feature type="transmembrane region" description="Helical" evidence="11">
    <location>
        <begin position="1101"/>
        <end position="1125"/>
    </location>
</feature>
<dbReference type="GO" id="GO:0016887">
    <property type="term" value="F:ATP hydrolysis activity"/>
    <property type="evidence" value="ECO:0007669"/>
    <property type="project" value="InterPro"/>
</dbReference>
<dbReference type="InterPro" id="IPR003593">
    <property type="entry name" value="AAA+_ATPase"/>
</dbReference>
<evidence type="ECO:0000313" key="14">
    <source>
        <dbReference type="Proteomes" id="UP000558164"/>
    </source>
</evidence>
<feature type="transmembrane region" description="Helical" evidence="11">
    <location>
        <begin position="1217"/>
        <end position="1238"/>
    </location>
</feature>
<accession>A0A7L0VDK9</accession>
<dbReference type="InterPro" id="IPR026082">
    <property type="entry name" value="ABCA"/>
</dbReference>
<dbReference type="InterPro" id="IPR056264">
    <property type="entry name" value="R2_ABCA1-4-like"/>
</dbReference>
<feature type="transmembrane region" description="Helical" evidence="11">
    <location>
        <begin position="1065"/>
        <end position="1089"/>
    </location>
</feature>
<evidence type="ECO:0000256" key="11">
    <source>
        <dbReference type="SAM" id="Phobius"/>
    </source>
</evidence>